<feature type="region of interest" description="Disordered" evidence="1">
    <location>
        <begin position="608"/>
        <end position="643"/>
    </location>
</feature>
<feature type="compositionally biased region" description="Basic and acidic residues" evidence="1">
    <location>
        <begin position="626"/>
        <end position="643"/>
    </location>
</feature>
<gene>
    <name evidence="2" type="ORF">HYH03_004379</name>
</gene>
<sequence>MLAQTLGARARPRQAQLQIDLSNDSDDDDDTHSGSTSALLAQPPAPPPPWSAVRALSRLPPGDDSTGSNTGEGPRLLPPIKGGHSSDVSGGEPPPEQQPQPPPAVPPPQLPQPGVAQGRAPQPQLPGDPGDETAEGAPKRQPPGRSLAHQAQLAARLAANAAGAPPPRGGPAAGSRPGGSFSLWPLRQGAPVPPVVQQPSAQSSPPLEPPAAKRCRLIAKRAKLAELAGKRVVLVPSASPSPAGSPAAEPRRMEARAGAKPTRQPAAGRMVEHVDLVSDGEEGSGGGGGGSGGGSGGGDAAAGAKPASDGEEVSGCGGGGGGAGGGNSGSGGGGGGGSMAGRKRARESGVSSHPICIDVSGDDESSVAAVASGAPAAASPPPGLPAASCRHGLHGHHKGACCVDLSHESDDGGGGGGSGGGSGGAPGQNLRALPRAMTSEKPLQERLKARLGYVPPRGNMFTDPPRAAGSNPLAGAAAGPAAGPTSGSDHGAVEAAAAAAEEEEEGAEADGLKVVRHRAPSRRSGFLKMHSGLGFTSAGLQSLWTQYKNGASDIPLQLAQKLTADDDKARERFEPLLPCYRFALPGGQRPLTVDLDDNGLIRGRAPEAEAAGQEMGAAGADDDTDPDARKGAHTDAMDYPDLPDRPDFFEPSLTKNAFLNRIGGRKNSAGRLYSNAQQAVLWRHFRAGREEVLTLCQGPGTGGALEEQPPPPTPPGYRRSKPRLNPKSMAGGGGAAAPAEEAPLSPPRQHWGERLMAAAPAPGQQPAPQPEGSSAPEDRECVAHHHSQFSQKWKHWRAIHSGDKAALDIALYDMACVPGLYEWGVAAPGSTVITAFYAGSAGGGKSENHLRGRLSKEYAAGTRQLLYVKDEDIEALRHATLRGIKPKDLKEEHIKADLWWHLQLRGFTFYIRFLECPDKPEGGCPNAGKRRTNCPGCKDPLCIKKQLHQKFNYAACTRNNGEYRPLRVVDAAGVLRPFWELPITEAGLRLLNPRYQLAGAKRRRRD</sequence>
<feature type="compositionally biased region" description="Low complexity" evidence="1">
    <location>
        <begin position="608"/>
        <end position="619"/>
    </location>
</feature>
<reference evidence="2" key="1">
    <citation type="journal article" date="2020" name="bioRxiv">
        <title>Comparative genomics of Chlamydomonas.</title>
        <authorList>
            <person name="Craig R.J."/>
            <person name="Hasan A.R."/>
            <person name="Ness R.W."/>
            <person name="Keightley P.D."/>
        </authorList>
    </citation>
    <scope>NUCLEOTIDE SEQUENCE</scope>
    <source>
        <strain evidence="2">CCAP 11/70</strain>
    </source>
</reference>
<feature type="compositionally biased region" description="Gly residues" evidence="1">
    <location>
        <begin position="283"/>
        <end position="300"/>
    </location>
</feature>
<feature type="region of interest" description="Disordered" evidence="1">
    <location>
        <begin position="235"/>
        <end position="360"/>
    </location>
</feature>
<feature type="compositionally biased region" description="Low complexity" evidence="1">
    <location>
        <begin position="33"/>
        <end position="42"/>
    </location>
</feature>
<comment type="caution">
    <text evidence="2">The sequence shown here is derived from an EMBL/GenBank/DDBJ whole genome shotgun (WGS) entry which is preliminary data.</text>
</comment>
<dbReference type="EMBL" id="JAEHOE010000013">
    <property type="protein sequence ID" value="KAG2497640.1"/>
    <property type="molecule type" value="Genomic_DNA"/>
</dbReference>
<dbReference type="Proteomes" id="UP000612055">
    <property type="component" value="Unassembled WGS sequence"/>
</dbReference>
<name>A0A835Y7E4_9CHLO</name>
<feature type="region of interest" description="Disordered" evidence="1">
    <location>
        <begin position="696"/>
        <end position="747"/>
    </location>
</feature>
<keyword evidence="3" id="KW-1185">Reference proteome</keyword>
<feature type="compositionally biased region" description="Pro residues" evidence="1">
    <location>
        <begin position="92"/>
        <end position="111"/>
    </location>
</feature>
<feature type="region of interest" description="Disordered" evidence="1">
    <location>
        <begin position="759"/>
        <end position="785"/>
    </location>
</feature>
<organism evidence="2 3">
    <name type="scientific">Edaphochlamys debaryana</name>
    <dbReference type="NCBI Taxonomy" id="47281"/>
    <lineage>
        <taxon>Eukaryota</taxon>
        <taxon>Viridiplantae</taxon>
        <taxon>Chlorophyta</taxon>
        <taxon>core chlorophytes</taxon>
        <taxon>Chlorophyceae</taxon>
        <taxon>CS clade</taxon>
        <taxon>Chlamydomonadales</taxon>
        <taxon>Chlamydomonadales incertae sedis</taxon>
        <taxon>Edaphochlamys</taxon>
    </lineage>
</organism>
<protein>
    <submittedName>
        <fullName evidence="2">Uncharacterized protein</fullName>
    </submittedName>
</protein>
<feature type="compositionally biased region" description="Gly residues" evidence="1">
    <location>
        <begin position="315"/>
        <end position="339"/>
    </location>
</feature>
<proteinExistence type="predicted"/>
<feature type="region of interest" description="Disordered" evidence="1">
    <location>
        <begin position="1"/>
        <end position="214"/>
    </location>
</feature>
<dbReference type="AlphaFoldDB" id="A0A835Y7E4"/>
<evidence type="ECO:0000256" key="1">
    <source>
        <dbReference type="SAM" id="MobiDB-lite"/>
    </source>
</evidence>
<evidence type="ECO:0000313" key="2">
    <source>
        <dbReference type="EMBL" id="KAG2497640.1"/>
    </source>
</evidence>
<feature type="compositionally biased region" description="Low complexity" evidence="1">
    <location>
        <begin position="467"/>
        <end position="499"/>
    </location>
</feature>
<feature type="region of interest" description="Disordered" evidence="1">
    <location>
        <begin position="454"/>
        <end position="510"/>
    </location>
</feature>
<feature type="compositionally biased region" description="Low complexity" evidence="1">
    <location>
        <begin position="236"/>
        <end position="248"/>
    </location>
</feature>
<feature type="compositionally biased region" description="Gly residues" evidence="1">
    <location>
        <begin position="412"/>
        <end position="426"/>
    </location>
</feature>
<feature type="compositionally biased region" description="Low complexity" evidence="1">
    <location>
        <begin position="146"/>
        <end position="163"/>
    </location>
</feature>
<accession>A0A835Y7E4</accession>
<evidence type="ECO:0000313" key="3">
    <source>
        <dbReference type="Proteomes" id="UP000612055"/>
    </source>
</evidence>
<feature type="region of interest" description="Disordered" evidence="1">
    <location>
        <begin position="409"/>
        <end position="430"/>
    </location>
</feature>